<keyword evidence="7 19" id="KW-1133">Transmembrane helix</keyword>
<dbReference type="FunFam" id="1.20.1070.10:FF:000128">
    <property type="entry name" value="Seven TM Receptor"/>
    <property type="match status" value="1"/>
</dbReference>
<evidence type="ECO:0000313" key="21">
    <source>
        <dbReference type="Proteomes" id="UP000230233"/>
    </source>
</evidence>
<name>A0A2G5TYJ6_9PELO</name>
<keyword evidence="21" id="KW-1185">Reference proteome</keyword>
<evidence type="ECO:0000256" key="18">
    <source>
        <dbReference type="ARBA" id="ARBA00082489"/>
    </source>
</evidence>
<keyword evidence="12" id="KW-0966">Cell projection</keyword>
<evidence type="ECO:0000256" key="10">
    <source>
        <dbReference type="ARBA" id="ARBA00023170"/>
    </source>
</evidence>
<dbReference type="Pfam" id="PF10326">
    <property type="entry name" value="7TM_GPCR_Str"/>
    <property type="match status" value="1"/>
</dbReference>
<feature type="transmembrane region" description="Helical" evidence="19">
    <location>
        <begin position="199"/>
        <end position="222"/>
    </location>
</feature>
<organism evidence="20 21">
    <name type="scientific">Caenorhabditis nigoni</name>
    <dbReference type="NCBI Taxonomy" id="1611254"/>
    <lineage>
        <taxon>Eukaryota</taxon>
        <taxon>Metazoa</taxon>
        <taxon>Ecdysozoa</taxon>
        <taxon>Nematoda</taxon>
        <taxon>Chromadorea</taxon>
        <taxon>Rhabditida</taxon>
        <taxon>Rhabditina</taxon>
        <taxon>Rhabditomorpha</taxon>
        <taxon>Rhabditoidea</taxon>
        <taxon>Rhabditidae</taxon>
        <taxon>Peloderinae</taxon>
        <taxon>Caenorhabditis</taxon>
    </lineage>
</organism>
<keyword evidence="10" id="KW-0675">Receptor</keyword>
<proteinExistence type="inferred from homology"/>
<keyword evidence="4" id="KW-0716">Sensory transduction</keyword>
<keyword evidence="2" id="KW-1003">Cell membrane</keyword>
<evidence type="ECO:0000256" key="14">
    <source>
        <dbReference type="ARBA" id="ARBA00061678"/>
    </source>
</evidence>
<feature type="transmembrane region" description="Helical" evidence="19">
    <location>
        <begin position="270"/>
        <end position="289"/>
    </location>
</feature>
<gene>
    <name evidence="20" type="primary">Cnig_chr_IV.g12739</name>
    <name evidence="20" type="ORF">B9Z55_012739</name>
</gene>
<dbReference type="GO" id="GO:0038022">
    <property type="term" value="F:G protein-coupled olfactory receptor activity"/>
    <property type="evidence" value="ECO:0007669"/>
    <property type="project" value="TreeGrafter"/>
</dbReference>
<keyword evidence="8" id="KW-0969">Cilium</keyword>
<evidence type="ECO:0000256" key="16">
    <source>
        <dbReference type="ARBA" id="ARBA00067967"/>
    </source>
</evidence>
<keyword evidence="11" id="KW-0325">Glycoprotein</keyword>
<dbReference type="Gene3D" id="1.20.1070.10">
    <property type="entry name" value="Rhodopsin 7-helix transmembrane proteins"/>
    <property type="match status" value="1"/>
</dbReference>
<keyword evidence="9 19" id="KW-0472">Membrane</keyword>
<dbReference type="SUPFAM" id="SSF81321">
    <property type="entry name" value="Family A G protein-coupled receptor-like"/>
    <property type="match status" value="1"/>
</dbReference>
<dbReference type="GO" id="GO:0006935">
    <property type="term" value="P:chemotaxis"/>
    <property type="evidence" value="ECO:0007669"/>
    <property type="project" value="UniProtKB-KW"/>
</dbReference>
<comment type="subunit">
    <text evidence="15">Interacts with odr-4.</text>
</comment>
<dbReference type="PANTHER" id="PTHR22943">
    <property type="entry name" value="7-TRANSMEMBRANE DOMAIN RECEPTOR C.ELEGANS"/>
    <property type="match status" value="1"/>
</dbReference>
<dbReference type="GO" id="GO:0060170">
    <property type="term" value="C:ciliary membrane"/>
    <property type="evidence" value="ECO:0007669"/>
    <property type="project" value="UniProtKB-SubCell"/>
</dbReference>
<feature type="transmembrane region" description="Helical" evidence="19">
    <location>
        <begin position="43"/>
        <end position="66"/>
    </location>
</feature>
<comment type="similarity">
    <text evidence="14">Belongs to the nematode receptor-like protein str family.</text>
</comment>
<evidence type="ECO:0000256" key="15">
    <source>
        <dbReference type="ARBA" id="ARBA00064300"/>
    </source>
</evidence>
<accession>A0A2G5TYJ6</accession>
<keyword evidence="3" id="KW-0145">Chemotaxis</keyword>
<dbReference type="InterPro" id="IPR019428">
    <property type="entry name" value="7TM_GPCR_serpentine_rcpt_Str"/>
</dbReference>
<evidence type="ECO:0000256" key="1">
    <source>
        <dbReference type="ARBA" id="ARBA00004272"/>
    </source>
</evidence>
<evidence type="ECO:0000256" key="11">
    <source>
        <dbReference type="ARBA" id="ARBA00023180"/>
    </source>
</evidence>
<evidence type="ECO:0000256" key="8">
    <source>
        <dbReference type="ARBA" id="ARBA00023069"/>
    </source>
</evidence>
<reference evidence="21" key="1">
    <citation type="submission" date="2017-10" db="EMBL/GenBank/DDBJ databases">
        <title>Rapid genome shrinkage in a self-fertile nematode reveals novel sperm competition proteins.</title>
        <authorList>
            <person name="Yin D."/>
            <person name="Schwarz E.M."/>
            <person name="Thomas C.G."/>
            <person name="Felde R.L."/>
            <person name="Korf I.F."/>
            <person name="Cutter A.D."/>
            <person name="Schartner C.M."/>
            <person name="Ralston E.J."/>
            <person name="Meyer B.J."/>
            <person name="Haag E.S."/>
        </authorList>
    </citation>
    <scope>NUCLEOTIDE SEQUENCE [LARGE SCALE GENOMIC DNA]</scope>
    <source>
        <strain evidence="21">JU1422</strain>
    </source>
</reference>
<keyword evidence="6" id="KW-0552">Olfaction</keyword>
<comment type="function">
    <text evidence="13">An odorant receptor which affects chemotaxis to the volatile odorant diacetyl. Specifies AWA neuronal cell fate via the odr-7 pathway.</text>
</comment>
<comment type="caution">
    <text evidence="20">The sequence shown here is derived from an EMBL/GenBank/DDBJ whole genome shotgun (WGS) entry which is preliminary data.</text>
</comment>
<feature type="transmembrane region" description="Helical" evidence="19">
    <location>
        <begin position="14"/>
        <end position="31"/>
    </location>
</feature>
<dbReference type="EMBL" id="PDUG01000004">
    <property type="protein sequence ID" value="PIC32390.1"/>
    <property type="molecule type" value="Genomic_DNA"/>
</dbReference>
<evidence type="ECO:0000256" key="13">
    <source>
        <dbReference type="ARBA" id="ARBA00054965"/>
    </source>
</evidence>
<evidence type="ECO:0000256" key="5">
    <source>
        <dbReference type="ARBA" id="ARBA00022692"/>
    </source>
</evidence>
<evidence type="ECO:0000256" key="9">
    <source>
        <dbReference type="ARBA" id="ARBA00023136"/>
    </source>
</evidence>
<keyword evidence="5 19" id="KW-0812">Transmembrane</keyword>
<protein>
    <recommendedName>
        <fullName evidence="16">Serpentine receptor class r-10</fullName>
    </recommendedName>
    <alternativeName>
        <fullName evidence="17">Odorant response abnormal protein 10</fullName>
    </alternativeName>
    <alternativeName>
        <fullName evidence="18">Olfactory receptor 10</fullName>
    </alternativeName>
</protein>
<dbReference type="PANTHER" id="PTHR22943:SF67">
    <property type="entry name" value="SEVEN TM RECEPTOR"/>
    <property type="match status" value="1"/>
</dbReference>
<feature type="transmembrane region" description="Helical" evidence="19">
    <location>
        <begin position="133"/>
        <end position="154"/>
    </location>
</feature>
<evidence type="ECO:0000256" key="2">
    <source>
        <dbReference type="ARBA" id="ARBA00022475"/>
    </source>
</evidence>
<evidence type="ECO:0000256" key="6">
    <source>
        <dbReference type="ARBA" id="ARBA00022725"/>
    </source>
</evidence>
<evidence type="ECO:0000256" key="17">
    <source>
        <dbReference type="ARBA" id="ARBA00078653"/>
    </source>
</evidence>
<evidence type="ECO:0000256" key="19">
    <source>
        <dbReference type="SAM" id="Phobius"/>
    </source>
</evidence>
<feature type="transmembrane region" description="Helical" evidence="19">
    <location>
        <begin position="91"/>
        <end position="113"/>
    </location>
</feature>
<evidence type="ECO:0000256" key="4">
    <source>
        <dbReference type="ARBA" id="ARBA00022606"/>
    </source>
</evidence>
<evidence type="ECO:0000256" key="7">
    <source>
        <dbReference type="ARBA" id="ARBA00022989"/>
    </source>
</evidence>
<evidence type="ECO:0000256" key="3">
    <source>
        <dbReference type="ARBA" id="ARBA00022500"/>
    </source>
</evidence>
<comment type="subcellular location">
    <subcellularLocation>
        <location evidence="1">Cell projection</location>
        <location evidence="1">Cilium membrane</location>
        <topology evidence="1">Multi-pass membrane protein</topology>
    </subcellularLocation>
</comment>
<evidence type="ECO:0000256" key="12">
    <source>
        <dbReference type="ARBA" id="ARBA00023273"/>
    </source>
</evidence>
<dbReference type="OrthoDB" id="5800750at2759"/>
<feature type="transmembrane region" description="Helical" evidence="19">
    <location>
        <begin position="301"/>
        <end position="319"/>
    </location>
</feature>
<dbReference type="GO" id="GO:0042048">
    <property type="term" value="P:olfactory behavior"/>
    <property type="evidence" value="ECO:0007669"/>
    <property type="project" value="TreeGrafter"/>
</dbReference>
<dbReference type="AlphaFoldDB" id="A0A2G5TYJ6"/>
<sequence length="355" mass="41354">MKISNELNLLLQCSSLFFAILFNSILIYLIITKSPKKMGNYKVLMIYFSTFSMLFAVIDMIVRPFIHSHGNCFFMIMSIKDWPFSEDLAQIAISVLCGCGGVTPFLIAIHFIYRFFALERKGRLRYFSGKYLIFWFIIPILGGVNWFHLSWFYYRRNDKTTEYIRQTVLENFGLHMNETVYSAAFFYPPDDQGVPQLDWSIFISYIILSISMALPFTIMVIAGAMSHSKIKKLLEHGECDYTKRLQLQLYKALVVQTIALLCRTHFFQTFLPVFLFFLPLGALFTAPLFHVDIGSWSYVTTYLYALYPAVDPLPIMFIVQEYRLAFYELFDCFRCTVPAAKVEDNSTMYRESEAV</sequence>
<dbReference type="Proteomes" id="UP000230233">
    <property type="component" value="Chromosome IV"/>
</dbReference>
<evidence type="ECO:0000313" key="20">
    <source>
        <dbReference type="EMBL" id="PIC32390.1"/>
    </source>
</evidence>